<dbReference type="Proteomes" id="UP000247763">
    <property type="component" value="Chromosome"/>
</dbReference>
<dbReference type="GO" id="GO:0008239">
    <property type="term" value="F:dipeptidyl-peptidase activity"/>
    <property type="evidence" value="ECO:0007669"/>
    <property type="project" value="UniProtKB-UniRule"/>
</dbReference>
<dbReference type="AlphaFoldDB" id="A0A2Z3HR29"/>
<evidence type="ECO:0000256" key="2">
    <source>
        <dbReference type="ARBA" id="ARBA00022438"/>
    </source>
</evidence>
<dbReference type="InterPro" id="IPR019500">
    <property type="entry name" value="Pep_S46"/>
</dbReference>
<evidence type="ECO:0000313" key="7">
    <source>
        <dbReference type="EMBL" id="AWM78803.1"/>
    </source>
</evidence>
<name>A0A2Z3HR29_9CAUL</name>
<dbReference type="EMBL" id="CP029479">
    <property type="protein sequence ID" value="AWM78803.1"/>
    <property type="molecule type" value="Genomic_DNA"/>
</dbReference>
<evidence type="ECO:0000256" key="3">
    <source>
        <dbReference type="ARBA" id="ARBA00022670"/>
    </source>
</evidence>
<reference evidence="8" key="1">
    <citation type="submission" date="2018-05" db="EMBL/GenBank/DDBJ databases">
        <title>Genome sequencing of Phenylobacterium sp. HYN0004.</title>
        <authorList>
            <person name="Yi H."/>
            <person name="Baek C."/>
        </authorList>
    </citation>
    <scope>NUCLEOTIDE SEQUENCE [LARGE SCALE GENOMIC DNA]</scope>
    <source>
        <strain evidence="8">HYN0004</strain>
    </source>
</reference>
<keyword evidence="8" id="KW-1185">Reference proteome</keyword>
<keyword evidence="2 6" id="KW-0031">Aminopeptidase</keyword>
<gene>
    <name evidence="7" type="ORF">HYN04_09320</name>
</gene>
<keyword evidence="5 6" id="KW-0378">Hydrolase</keyword>
<evidence type="ECO:0000256" key="4">
    <source>
        <dbReference type="ARBA" id="ARBA00022729"/>
    </source>
</evidence>
<dbReference type="GO" id="GO:0006508">
    <property type="term" value="P:proteolysis"/>
    <property type="evidence" value="ECO:0007669"/>
    <property type="project" value="UniProtKB-KW"/>
</dbReference>
<dbReference type="PANTHER" id="PTHR38469:SF1">
    <property type="entry name" value="PERIPLASMIC PEPTIDASE SUBFAMILY S1B"/>
    <property type="match status" value="1"/>
</dbReference>
<evidence type="ECO:0000313" key="8">
    <source>
        <dbReference type="Proteomes" id="UP000247763"/>
    </source>
</evidence>
<dbReference type="GO" id="GO:0070009">
    <property type="term" value="F:serine-type aminopeptidase activity"/>
    <property type="evidence" value="ECO:0007669"/>
    <property type="project" value="UniProtKB-UniRule"/>
</dbReference>
<dbReference type="InterPro" id="IPR009003">
    <property type="entry name" value="Peptidase_S1_PA"/>
</dbReference>
<dbReference type="SUPFAM" id="SSF50494">
    <property type="entry name" value="Trypsin-like serine proteases"/>
    <property type="match status" value="1"/>
</dbReference>
<sequence length="663" mass="72415">MWTFDAFPSARVEQSLGVKVDQKWLDRVQAASVRLTSGCSASLVSPDGLVLTNQHCVVDCAQNLSSGSADYVKDSFLARTRAEERTCPGVQAEILQTITDVSADVAKATNGLSGGDFIKARNAAYARLETAACGTDTTVRCQVISFYRGGQHKLYRYRKYSDVRLVFAPELSAAFFGGDPDNFNFPRYALDVGFLRLYEDGKAVRTPQHLTWKARAPLPGEATFVSGNPGSTDRLLTVSQLETQRDLVIPVSQLQRSEMRGRLIEFSRRDAESRRIATDSLFGLENGFKVFFGRQFALNTPSLMDAKRADEADLRARVAADPALAARIGDPWSEIAAIQKVYGDQYLRFRQLEAASGGSSDLFNFAQILVRGARERTLPSAERLPEFADARLPLLTKQLLDSTPIDAPLEQLELEFWLLKTREYLTADDPVTKLLLGRESPEALSAALVSGSKLGDPAVRKALWEGGQAAIEASDDPMIRYALRIDSEARAARKSWETQVSAPTEAAAARIATARFAVYGDKVYPDATFSLRLSYGKVAGWTWRGTEVPSTTQLAGLYERATGAEPFRVADRWLAARDRMKLDTVFNFVTTNDIIGGNSGSPVISAKGEVLGAAFDGNIHSLGGNYGYDGTLNRTVVVSTAGATEALRHVYGADALVRELGVR</sequence>
<evidence type="ECO:0000256" key="5">
    <source>
        <dbReference type="ARBA" id="ARBA00022801"/>
    </source>
</evidence>
<dbReference type="PANTHER" id="PTHR38469">
    <property type="entry name" value="PERIPLASMIC PEPTIDASE SUBFAMILY S1B"/>
    <property type="match status" value="1"/>
</dbReference>
<dbReference type="EC" id="3.4.14.-" evidence="6"/>
<keyword evidence="4" id="KW-0732">Signal</keyword>
<evidence type="ECO:0000256" key="1">
    <source>
        <dbReference type="ARBA" id="ARBA00010491"/>
    </source>
</evidence>
<accession>A0A2Z3HR29</accession>
<comment type="function">
    <text evidence="6">Catalyzes the removal of dipeptides from the N-terminus of oligopeptides.</text>
</comment>
<comment type="similarity">
    <text evidence="1 6">Belongs to the peptidase S46 family.</text>
</comment>
<keyword evidence="6" id="KW-0720">Serine protease</keyword>
<protein>
    <recommendedName>
        <fullName evidence="6">Dipeptidyl-peptidase</fullName>
        <ecNumber evidence="6">3.4.14.-</ecNumber>
    </recommendedName>
</protein>
<evidence type="ECO:0000256" key="6">
    <source>
        <dbReference type="RuleBase" id="RU366067"/>
    </source>
</evidence>
<proteinExistence type="inferred from homology"/>
<dbReference type="KEGG" id="phb:HYN04_09320"/>
<dbReference type="Pfam" id="PF10459">
    <property type="entry name" value="Peptidase_S46"/>
    <property type="match status" value="1"/>
</dbReference>
<dbReference type="OrthoDB" id="9805367at2"/>
<dbReference type="GO" id="GO:0043171">
    <property type="term" value="P:peptide catabolic process"/>
    <property type="evidence" value="ECO:0007669"/>
    <property type="project" value="UniProtKB-UniRule"/>
</dbReference>
<keyword evidence="3 6" id="KW-0645">Protease</keyword>
<organism evidence="7 8">
    <name type="scientific">Phenylobacterium parvum</name>
    <dbReference type="NCBI Taxonomy" id="2201350"/>
    <lineage>
        <taxon>Bacteria</taxon>
        <taxon>Pseudomonadati</taxon>
        <taxon>Pseudomonadota</taxon>
        <taxon>Alphaproteobacteria</taxon>
        <taxon>Caulobacterales</taxon>
        <taxon>Caulobacteraceae</taxon>
        <taxon>Phenylobacterium</taxon>
    </lineage>
</organism>